<sequence>MQNMDTQITLCEAAGLWQYISSPRGWPRANELGRPAAGTLRTGYREETEQVETPFRRCQQ</sequence>
<protein>
    <submittedName>
        <fullName evidence="2">Uncharacterized protein</fullName>
    </submittedName>
</protein>
<dbReference type="Proteomes" id="UP000003295">
    <property type="component" value="Unassembled WGS sequence"/>
</dbReference>
<proteinExistence type="predicted"/>
<evidence type="ECO:0000313" key="3">
    <source>
        <dbReference type="Proteomes" id="UP000003295"/>
    </source>
</evidence>
<dbReference type="EMBL" id="ABXH02000030">
    <property type="protein sequence ID" value="EEP44056.1"/>
    <property type="molecule type" value="Genomic_DNA"/>
</dbReference>
<name>C4FB56_9ACTN</name>
<evidence type="ECO:0000313" key="2">
    <source>
        <dbReference type="EMBL" id="EEP44056.1"/>
    </source>
</evidence>
<organism evidence="2 3">
    <name type="scientific">Collinsella intestinalis DSM 13280</name>
    <dbReference type="NCBI Taxonomy" id="521003"/>
    <lineage>
        <taxon>Bacteria</taxon>
        <taxon>Bacillati</taxon>
        <taxon>Actinomycetota</taxon>
        <taxon>Coriobacteriia</taxon>
        <taxon>Coriobacteriales</taxon>
        <taxon>Coriobacteriaceae</taxon>
        <taxon>Collinsella</taxon>
    </lineage>
</organism>
<dbReference type="EMBL" id="ABXH02000033">
    <property type="protein sequence ID" value="EEP43893.1"/>
    <property type="molecule type" value="Genomic_DNA"/>
</dbReference>
<accession>C4FB56</accession>
<reference evidence="2 3" key="1">
    <citation type="submission" date="2009-04" db="EMBL/GenBank/DDBJ databases">
        <authorList>
            <person name="Weinstock G."/>
            <person name="Sodergren E."/>
            <person name="Clifton S."/>
            <person name="Fulton L."/>
            <person name="Fulton B."/>
            <person name="Courtney L."/>
            <person name="Fronick C."/>
            <person name="Harrison M."/>
            <person name="Strong C."/>
            <person name="Farmer C."/>
            <person name="Delahaunty K."/>
            <person name="Markovic C."/>
            <person name="Hall O."/>
            <person name="Minx P."/>
            <person name="Tomlinson C."/>
            <person name="Mitreva M."/>
            <person name="Nelson J."/>
            <person name="Hou S."/>
            <person name="Wollam A."/>
            <person name="Pepin K.H."/>
            <person name="Johnson M."/>
            <person name="Bhonagiri V."/>
            <person name="Nash W.E."/>
            <person name="Warren W."/>
            <person name="Chinwalla A."/>
            <person name="Mardis E.R."/>
            <person name="Wilson R.K."/>
        </authorList>
    </citation>
    <scope>NUCLEOTIDE SEQUENCE [LARGE SCALE GENOMIC DNA]</scope>
    <source>
        <strain evidence="2 3">DSM 13280</strain>
    </source>
</reference>
<dbReference type="HOGENOM" id="CLU_3024282_0_0_11"/>
<evidence type="ECO:0000313" key="1">
    <source>
        <dbReference type="EMBL" id="EEP43893.1"/>
    </source>
</evidence>
<gene>
    <name evidence="2" type="ORF">COLINT_03308</name>
    <name evidence="1" type="ORF">COLINT_03392</name>
</gene>
<comment type="caution">
    <text evidence="2">The sequence shown here is derived from an EMBL/GenBank/DDBJ whole genome shotgun (WGS) entry which is preliminary data.</text>
</comment>
<dbReference type="AlphaFoldDB" id="C4FB56"/>